<feature type="transmembrane region" description="Helical" evidence="2">
    <location>
        <begin position="34"/>
        <end position="60"/>
    </location>
</feature>
<proteinExistence type="predicted"/>
<reference evidence="3 4" key="2">
    <citation type="journal article" date="2022" name="Mol. Biol. Evol.">
        <title>Comparative Genomics Reveals Insights into the Divergent Evolution of Astigmatic Mites and Household Pest Adaptations.</title>
        <authorList>
            <person name="Xiong Q."/>
            <person name="Wan A.T."/>
            <person name="Liu X."/>
            <person name="Fung C.S."/>
            <person name="Xiao X."/>
            <person name="Malainual N."/>
            <person name="Hou J."/>
            <person name="Wang L."/>
            <person name="Wang M."/>
            <person name="Yang K.Y."/>
            <person name="Cui Y."/>
            <person name="Leung E.L."/>
            <person name="Nong W."/>
            <person name="Shin S.K."/>
            <person name="Au S.W."/>
            <person name="Jeong K.Y."/>
            <person name="Chew F.T."/>
            <person name="Hui J.H."/>
            <person name="Leung T.F."/>
            <person name="Tungtrongchitr A."/>
            <person name="Zhong N."/>
            <person name="Liu Z."/>
            <person name="Tsui S.K."/>
        </authorList>
    </citation>
    <scope>NUCLEOTIDE SEQUENCE [LARGE SCALE GENOMIC DNA]</scope>
    <source>
        <strain evidence="3">Derp</strain>
    </source>
</reference>
<evidence type="ECO:0000256" key="1">
    <source>
        <dbReference type="SAM" id="MobiDB-lite"/>
    </source>
</evidence>
<evidence type="ECO:0000256" key="2">
    <source>
        <dbReference type="SAM" id="Phobius"/>
    </source>
</evidence>
<feature type="region of interest" description="Disordered" evidence="1">
    <location>
        <begin position="66"/>
        <end position="89"/>
    </location>
</feature>
<organism evidence="3 4">
    <name type="scientific">Dermatophagoides pteronyssinus</name>
    <name type="common">European house dust mite</name>
    <dbReference type="NCBI Taxonomy" id="6956"/>
    <lineage>
        <taxon>Eukaryota</taxon>
        <taxon>Metazoa</taxon>
        <taxon>Ecdysozoa</taxon>
        <taxon>Arthropoda</taxon>
        <taxon>Chelicerata</taxon>
        <taxon>Arachnida</taxon>
        <taxon>Acari</taxon>
        <taxon>Acariformes</taxon>
        <taxon>Sarcoptiformes</taxon>
        <taxon>Astigmata</taxon>
        <taxon>Psoroptidia</taxon>
        <taxon>Analgoidea</taxon>
        <taxon>Pyroglyphidae</taxon>
        <taxon>Dermatophagoidinae</taxon>
        <taxon>Dermatophagoides</taxon>
    </lineage>
</organism>
<sequence length="89" mass="9973">MQQQHWRTPNHFQHYFDHRLCLVTVVVEDEGKEFVVVTISSLCSVIAFTVAIVAIALVLAASLTLPSDDNTDWSNTDSESEKVIKAINE</sequence>
<accession>A0ABQ8IUW0</accession>
<feature type="compositionally biased region" description="Basic and acidic residues" evidence="1">
    <location>
        <begin position="79"/>
        <end position="89"/>
    </location>
</feature>
<comment type="caution">
    <text evidence="3">The sequence shown here is derived from an EMBL/GenBank/DDBJ whole genome shotgun (WGS) entry which is preliminary data.</text>
</comment>
<protein>
    <submittedName>
        <fullName evidence="3">Uncharacterized protein</fullName>
    </submittedName>
</protein>
<evidence type="ECO:0000313" key="3">
    <source>
        <dbReference type="EMBL" id="KAH9413835.1"/>
    </source>
</evidence>
<name>A0ABQ8IUW0_DERPT</name>
<evidence type="ECO:0000313" key="4">
    <source>
        <dbReference type="Proteomes" id="UP000887458"/>
    </source>
</evidence>
<dbReference type="Proteomes" id="UP000887458">
    <property type="component" value="Unassembled WGS sequence"/>
</dbReference>
<keyword evidence="2" id="KW-0812">Transmembrane</keyword>
<keyword evidence="2" id="KW-1133">Transmembrane helix</keyword>
<feature type="compositionally biased region" description="Low complexity" evidence="1">
    <location>
        <begin position="66"/>
        <end position="77"/>
    </location>
</feature>
<gene>
    <name evidence="3" type="ORF">DERP_009433</name>
</gene>
<keyword evidence="4" id="KW-1185">Reference proteome</keyword>
<reference evidence="3 4" key="1">
    <citation type="journal article" date="2018" name="J. Allergy Clin. Immunol.">
        <title>High-quality assembly of Dermatophagoides pteronyssinus genome and transcriptome reveals a wide range of novel allergens.</title>
        <authorList>
            <person name="Liu X.Y."/>
            <person name="Yang K.Y."/>
            <person name="Wang M.Q."/>
            <person name="Kwok J.S."/>
            <person name="Zeng X."/>
            <person name="Yang Z."/>
            <person name="Xiao X.J."/>
            <person name="Lau C.P."/>
            <person name="Li Y."/>
            <person name="Huang Z.M."/>
            <person name="Ba J.G."/>
            <person name="Yim A.K."/>
            <person name="Ouyang C.Y."/>
            <person name="Ngai S.M."/>
            <person name="Chan T.F."/>
            <person name="Leung E.L."/>
            <person name="Liu L."/>
            <person name="Liu Z.G."/>
            <person name="Tsui S.K."/>
        </authorList>
    </citation>
    <scope>NUCLEOTIDE SEQUENCE [LARGE SCALE GENOMIC DNA]</scope>
    <source>
        <strain evidence="3">Derp</strain>
    </source>
</reference>
<keyword evidence="2" id="KW-0472">Membrane</keyword>
<dbReference type="EMBL" id="NJHN03000117">
    <property type="protein sequence ID" value="KAH9413835.1"/>
    <property type="molecule type" value="Genomic_DNA"/>
</dbReference>